<reference evidence="1 2" key="1">
    <citation type="journal article" date="2010" name="Stand. Genomic Sci.">
        <title>Complete genome sequence of Vulcanisaeta distributa type strain (IC-017).</title>
        <authorList>
            <person name="Mavromatis K."/>
            <person name="Sikorski J."/>
            <person name="Pabst E."/>
            <person name="Teshima H."/>
            <person name="Lapidus A."/>
            <person name="Lucas S."/>
            <person name="Nolan M."/>
            <person name="Glavina Del Rio T."/>
            <person name="Cheng J.F."/>
            <person name="Bruce D."/>
            <person name="Goodwin L."/>
            <person name="Pitluck S."/>
            <person name="Liolios K."/>
            <person name="Ivanova N."/>
            <person name="Mikhailova N."/>
            <person name="Pati A."/>
            <person name="Chen A."/>
            <person name="Palaniappan K."/>
            <person name="Land M."/>
            <person name="Hauser L."/>
            <person name="Chang Y.J."/>
            <person name="Jeffries C.D."/>
            <person name="Rohde M."/>
            <person name="Spring S."/>
            <person name="Goker M."/>
            <person name="Wirth R."/>
            <person name="Woyke T."/>
            <person name="Bristow J."/>
            <person name="Eisen J.A."/>
            <person name="Markowitz V."/>
            <person name="Hugenholtz P."/>
            <person name="Klenk H.P."/>
            <person name="Kyrpides N.C."/>
        </authorList>
    </citation>
    <scope>NUCLEOTIDE SEQUENCE [LARGE SCALE GENOMIC DNA]</scope>
    <source>
        <strain evidence="2">DSM 14429 / JCM 11212 / NBRC 100878 / IC-017</strain>
    </source>
</reference>
<protein>
    <submittedName>
        <fullName evidence="1">CRISPR-associated protein Cas5 family</fullName>
    </submittedName>
</protein>
<dbReference type="Proteomes" id="UP000006681">
    <property type="component" value="Chromosome"/>
</dbReference>
<evidence type="ECO:0000313" key="1">
    <source>
        <dbReference type="EMBL" id="ADN51066.1"/>
    </source>
</evidence>
<sequence length="241" mass="27039">MTRAFAVRLKMHGPITVQYPTLSTAGGSYMLPPPSTLIGALYFAHTARNGVYKEVEEFNNDECSPAYGWVKNGVVLDAVAIPVGKMAMTNTLLRLFNWTRSTKENPYTVGYMGLSYITELVAIYAVRDDMFNELKRSAWGIVRLGKKEGLVSVLEVSDVEVIAGTQERLIVNSYFPKDVASLMQYKYDIFMFPDPSSKNTYCGGKPAIKEYVFSEDGVEVGEINPNYKVVKYGDKYAILRW</sequence>
<dbReference type="InterPro" id="IPR010153">
    <property type="entry name" value="CRISPR-assoc_prot_Cas5a-typ"/>
</dbReference>
<dbReference type="STRING" id="572478.Vdis_1692"/>
<dbReference type="GeneID" id="9752633"/>
<dbReference type="eggNOG" id="arCOG02670">
    <property type="taxonomic scope" value="Archaea"/>
</dbReference>
<dbReference type="OrthoDB" id="99243at2157"/>
<dbReference type="HOGENOM" id="CLU_1113920_0_0_2"/>
<reference evidence="2" key="2">
    <citation type="journal article" date="2010" name="Stand. Genomic Sci.">
        <title>Complete genome sequence of Vulcanisaeta distributa type strain (IC-017T).</title>
        <authorList>
            <person name="Mavromatis K."/>
            <person name="Sikorski J."/>
            <person name="Pabst E."/>
            <person name="Teshima H."/>
            <person name="Lapidus A."/>
            <person name="Lucas S."/>
            <person name="Nolan M."/>
            <person name="Glavina Del Rio T."/>
            <person name="Cheng J."/>
            <person name="Bruce D."/>
            <person name="Goodwin L."/>
            <person name="Pitluck S."/>
            <person name="Liolios K."/>
            <person name="Ivanova N."/>
            <person name="Mikhailova N."/>
            <person name="Pati A."/>
            <person name="Chen A."/>
            <person name="Palaniappan K."/>
            <person name="Land M."/>
            <person name="Hauser L."/>
            <person name="Chang Y."/>
            <person name="Jeffries C."/>
            <person name="Rohde M."/>
            <person name="Spring S."/>
            <person name="Goker M."/>
            <person name="Wirth R."/>
            <person name="Woyke T."/>
            <person name="Bristow J."/>
            <person name="Eisen J."/>
            <person name="Markowitz V."/>
            <person name="Hugenholtz P."/>
            <person name="Klenk H."/>
            <person name="Kyrpides N."/>
        </authorList>
    </citation>
    <scope>NUCLEOTIDE SEQUENCE [LARGE SCALE GENOMIC DNA]</scope>
    <source>
        <strain evidence="2">DSM 14429 / JCM 11212 / NBRC 100878 / IC-017</strain>
    </source>
</reference>
<keyword evidence="2" id="KW-1185">Reference proteome</keyword>
<proteinExistence type="predicted"/>
<organism evidence="1 2">
    <name type="scientific">Vulcanisaeta distributa (strain DSM 14429 / JCM 11212 / NBRC 100878 / IC-017)</name>
    <dbReference type="NCBI Taxonomy" id="572478"/>
    <lineage>
        <taxon>Archaea</taxon>
        <taxon>Thermoproteota</taxon>
        <taxon>Thermoprotei</taxon>
        <taxon>Thermoproteales</taxon>
        <taxon>Thermoproteaceae</taxon>
        <taxon>Vulcanisaeta</taxon>
    </lineage>
</organism>
<dbReference type="RefSeq" id="WP_013336791.1">
    <property type="nucleotide sequence ID" value="NC_014537.1"/>
</dbReference>
<accession>E1QU72</accession>
<dbReference type="AlphaFoldDB" id="E1QU72"/>
<evidence type="ECO:0000313" key="2">
    <source>
        <dbReference type="Proteomes" id="UP000006681"/>
    </source>
</evidence>
<dbReference type="InterPro" id="IPR053725">
    <property type="entry name" value="CRISPR_Cas5_sf"/>
</dbReference>
<dbReference type="Gene3D" id="3.30.70.3120">
    <property type="match status" value="1"/>
</dbReference>
<name>E1QU72_VULDI</name>
<dbReference type="EMBL" id="CP002100">
    <property type="protein sequence ID" value="ADN51066.1"/>
    <property type="molecule type" value="Genomic_DNA"/>
</dbReference>
<dbReference type="NCBIfam" id="TIGR01874">
    <property type="entry name" value="cas_cas5a"/>
    <property type="match status" value="1"/>
</dbReference>
<dbReference type="KEGG" id="vdi:Vdis_1692"/>
<gene>
    <name evidence="1" type="ordered locus">Vdis_1692</name>
</gene>